<dbReference type="AlphaFoldDB" id="A0A0A8Y742"/>
<protein>
    <submittedName>
        <fullName evidence="1">Uncharacterized protein</fullName>
    </submittedName>
</protein>
<sequence length="40" mass="4613">MHLALKRLCAWSNPFNLGIRTGPWRCSVYREANYHCSSSS</sequence>
<evidence type="ECO:0000313" key="1">
    <source>
        <dbReference type="EMBL" id="JAD21936.1"/>
    </source>
</evidence>
<name>A0A0A8Y742_ARUDO</name>
<accession>A0A0A8Y742</accession>
<dbReference type="EMBL" id="GBRH01275959">
    <property type="protein sequence ID" value="JAD21936.1"/>
    <property type="molecule type" value="Transcribed_RNA"/>
</dbReference>
<reference evidence="1" key="1">
    <citation type="submission" date="2014-09" db="EMBL/GenBank/DDBJ databases">
        <authorList>
            <person name="Magalhaes I.L.F."/>
            <person name="Oliveira U."/>
            <person name="Santos F.R."/>
            <person name="Vidigal T.H.D.A."/>
            <person name="Brescovit A.D."/>
            <person name="Santos A.J."/>
        </authorList>
    </citation>
    <scope>NUCLEOTIDE SEQUENCE</scope>
    <source>
        <tissue evidence="1">Shoot tissue taken approximately 20 cm above the soil surface</tissue>
    </source>
</reference>
<organism evidence="1">
    <name type="scientific">Arundo donax</name>
    <name type="common">Giant reed</name>
    <name type="synonym">Donax arundinaceus</name>
    <dbReference type="NCBI Taxonomy" id="35708"/>
    <lineage>
        <taxon>Eukaryota</taxon>
        <taxon>Viridiplantae</taxon>
        <taxon>Streptophyta</taxon>
        <taxon>Embryophyta</taxon>
        <taxon>Tracheophyta</taxon>
        <taxon>Spermatophyta</taxon>
        <taxon>Magnoliopsida</taxon>
        <taxon>Liliopsida</taxon>
        <taxon>Poales</taxon>
        <taxon>Poaceae</taxon>
        <taxon>PACMAD clade</taxon>
        <taxon>Arundinoideae</taxon>
        <taxon>Arundineae</taxon>
        <taxon>Arundo</taxon>
    </lineage>
</organism>
<proteinExistence type="predicted"/>
<reference evidence="1" key="2">
    <citation type="journal article" date="2015" name="Data Brief">
        <title>Shoot transcriptome of the giant reed, Arundo donax.</title>
        <authorList>
            <person name="Barrero R.A."/>
            <person name="Guerrero F.D."/>
            <person name="Moolhuijzen P."/>
            <person name="Goolsby J.A."/>
            <person name="Tidwell J."/>
            <person name="Bellgard S.E."/>
            <person name="Bellgard M.I."/>
        </authorList>
    </citation>
    <scope>NUCLEOTIDE SEQUENCE</scope>
    <source>
        <tissue evidence="1">Shoot tissue taken approximately 20 cm above the soil surface</tissue>
    </source>
</reference>